<protein>
    <submittedName>
        <fullName evidence="2">Putative Polysaccharide lyase family 8, super-sandwich domain-containing protein</fullName>
    </submittedName>
</protein>
<accession>A0A8J5KEE8</accession>
<keyword evidence="2" id="KW-0456">Lyase</keyword>
<evidence type="ECO:0000313" key="3">
    <source>
        <dbReference type="Proteomes" id="UP000747542"/>
    </source>
</evidence>
<dbReference type="Proteomes" id="UP000747542">
    <property type="component" value="Unassembled WGS sequence"/>
</dbReference>
<dbReference type="GO" id="GO:0016829">
    <property type="term" value="F:lyase activity"/>
    <property type="evidence" value="ECO:0007669"/>
    <property type="project" value="UniProtKB-KW"/>
</dbReference>
<feature type="domain" description="Polysaccharide lyase family 8 central" evidence="1">
    <location>
        <begin position="12"/>
        <end position="80"/>
    </location>
</feature>
<evidence type="ECO:0000259" key="1">
    <source>
        <dbReference type="Pfam" id="PF02278"/>
    </source>
</evidence>
<dbReference type="InterPro" id="IPR011013">
    <property type="entry name" value="Gal_mutarotase_sf_dom"/>
</dbReference>
<organism evidence="2 3">
    <name type="scientific">Homarus americanus</name>
    <name type="common">American lobster</name>
    <dbReference type="NCBI Taxonomy" id="6706"/>
    <lineage>
        <taxon>Eukaryota</taxon>
        <taxon>Metazoa</taxon>
        <taxon>Ecdysozoa</taxon>
        <taxon>Arthropoda</taxon>
        <taxon>Crustacea</taxon>
        <taxon>Multicrustacea</taxon>
        <taxon>Malacostraca</taxon>
        <taxon>Eumalacostraca</taxon>
        <taxon>Eucarida</taxon>
        <taxon>Decapoda</taxon>
        <taxon>Pleocyemata</taxon>
        <taxon>Astacidea</taxon>
        <taxon>Nephropoidea</taxon>
        <taxon>Nephropidae</taxon>
        <taxon>Homarus</taxon>
    </lineage>
</organism>
<dbReference type="Gene3D" id="2.70.98.10">
    <property type="match status" value="1"/>
</dbReference>
<dbReference type="SUPFAM" id="SSF74650">
    <property type="entry name" value="Galactose mutarotase-like"/>
    <property type="match status" value="1"/>
</dbReference>
<sequence>FNYGSYWSEQFFNNAKFVGGATDGSKGVTFMVYQRLHLPLTFLKSWFFFEDVIFAMASDITLPASNHATDGDTVITTLTQVFPSCVCVLT</sequence>
<dbReference type="InterPro" id="IPR014718">
    <property type="entry name" value="GH-type_carb-bd"/>
</dbReference>
<name>A0A8J5KEE8_HOMAM</name>
<dbReference type="GO" id="GO:0030246">
    <property type="term" value="F:carbohydrate binding"/>
    <property type="evidence" value="ECO:0007669"/>
    <property type="project" value="InterPro"/>
</dbReference>
<dbReference type="InterPro" id="IPR003159">
    <property type="entry name" value="Lyase_8_central_dom"/>
</dbReference>
<dbReference type="GO" id="GO:0005576">
    <property type="term" value="C:extracellular region"/>
    <property type="evidence" value="ECO:0007669"/>
    <property type="project" value="InterPro"/>
</dbReference>
<dbReference type="EMBL" id="JAHLQT010013773">
    <property type="protein sequence ID" value="KAG7170744.1"/>
    <property type="molecule type" value="Genomic_DNA"/>
</dbReference>
<dbReference type="GO" id="GO:0005975">
    <property type="term" value="P:carbohydrate metabolic process"/>
    <property type="evidence" value="ECO:0007669"/>
    <property type="project" value="InterPro"/>
</dbReference>
<reference evidence="2" key="1">
    <citation type="journal article" date="2021" name="Sci. Adv.">
        <title>The American lobster genome reveals insights on longevity, neural, and immune adaptations.</title>
        <authorList>
            <person name="Polinski J.M."/>
            <person name="Zimin A.V."/>
            <person name="Clark K.F."/>
            <person name="Kohn A.B."/>
            <person name="Sadowski N."/>
            <person name="Timp W."/>
            <person name="Ptitsyn A."/>
            <person name="Khanna P."/>
            <person name="Romanova D.Y."/>
            <person name="Williams P."/>
            <person name="Greenwood S.J."/>
            <person name="Moroz L.L."/>
            <person name="Walt D.R."/>
            <person name="Bodnar A.G."/>
        </authorList>
    </citation>
    <scope>NUCLEOTIDE SEQUENCE</scope>
    <source>
        <strain evidence="2">GMGI-L3</strain>
    </source>
</reference>
<gene>
    <name evidence="2" type="ORF">Hamer_G013604</name>
</gene>
<proteinExistence type="predicted"/>
<comment type="caution">
    <text evidence="2">The sequence shown here is derived from an EMBL/GenBank/DDBJ whole genome shotgun (WGS) entry which is preliminary data.</text>
</comment>
<dbReference type="Pfam" id="PF02278">
    <property type="entry name" value="Lyase_8"/>
    <property type="match status" value="1"/>
</dbReference>
<keyword evidence="3" id="KW-1185">Reference proteome</keyword>
<feature type="non-terminal residue" evidence="2">
    <location>
        <position position="1"/>
    </location>
</feature>
<dbReference type="AlphaFoldDB" id="A0A8J5KEE8"/>
<evidence type="ECO:0000313" key="2">
    <source>
        <dbReference type="EMBL" id="KAG7170744.1"/>
    </source>
</evidence>